<name>A0A559J2N2_9BACL</name>
<dbReference type="AlphaFoldDB" id="A0A559J2N2"/>
<evidence type="ECO:0000256" key="1">
    <source>
        <dbReference type="SAM" id="Phobius"/>
    </source>
</evidence>
<feature type="transmembrane region" description="Helical" evidence="1">
    <location>
        <begin position="12"/>
        <end position="39"/>
    </location>
</feature>
<evidence type="ECO:0000313" key="3">
    <source>
        <dbReference type="Proteomes" id="UP000318102"/>
    </source>
</evidence>
<dbReference type="EMBL" id="VNJK01000001">
    <property type="protein sequence ID" value="TVX94086.1"/>
    <property type="molecule type" value="Genomic_DNA"/>
</dbReference>
<reference evidence="2 3" key="1">
    <citation type="submission" date="2019-07" db="EMBL/GenBank/DDBJ databases">
        <authorList>
            <person name="Kim J."/>
        </authorList>
    </citation>
    <scope>NUCLEOTIDE SEQUENCE [LARGE SCALE GENOMIC DNA]</scope>
    <source>
        <strain evidence="2 3">N4</strain>
    </source>
</reference>
<accession>A0A559J2N2</accession>
<evidence type="ECO:0000313" key="2">
    <source>
        <dbReference type="EMBL" id="TVX94086.1"/>
    </source>
</evidence>
<dbReference type="Proteomes" id="UP000318102">
    <property type="component" value="Unassembled WGS sequence"/>
</dbReference>
<keyword evidence="1" id="KW-0812">Transmembrane</keyword>
<organism evidence="2 3">
    <name type="scientific">Paenibacillus agilis</name>
    <dbReference type="NCBI Taxonomy" id="3020863"/>
    <lineage>
        <taxon>Bacteria</taxon>
        <taxon>Bacillati</taxon>
        <taxon>Bacillota</taxon>
        <taxon>Bacilli</taxon>
        <taxon>Bacillales</taxon>
        <taxon>Paenibacillaceae</taxon>
        <taxon>Paenibacillus</taxon>
    </lineage>
</organism>
<protein>
    <submittedName>
        <fullName evidence="2">Uncharacterized protein</fullName>
    </submittedName>
</protein>
<sequence length="85" mass="9647">MLKLLDKIHLGLLAASLFLKMIAALCVLFIITLFAYFLIMSPVIDKNTETIITLIKDGKVAEAEEMYHDKFSIHIKDYEDLGNCI</sequence>
<proteinExistence type="predicted"/>
<comment type="caution">
    <text evidence="2">The sequence shown here is derived from an EMBL/GenBank/DDBJ whole genome shotgun (WGS) entry which is preliminary data.</text>
</comment>
<dbReference type="RefSeq" id="WP_144991192.1">
    <property type="nucleotide sequence ID" value="NZ_VNJK01000001.1"/>
</dbReference>
<keyword evidence="1" id="KW-0472">Membrane</keyword>
<gene>
    <name evidence="2" type="ORF">FPZ44_14100</name>
</gene>
<keyword evidence="1" id="KW-1133">Transmembrane helix</keyword>
<keyword evidence="3" id="KW-1185">Reference proteome</keyword>